<sequence>MGGRRGPSRLGLGLCDADPAAVLEVLRGCVVPGGAGRWLRPRAELTS</sequence>
<keyword evidence="2" id="KW-1185">Reference proteome</keyword>
<name>A0ABT5BBR6_9BACT</name>
<proteinExistence type="predicted"/>
<evidence type="ECO:0000313" key="2">
    <source>
        <dbReference type="Proteomes" id="UP001217838"/>
    </source>
</evidence>
<organism evidence="1 2">
    <name type="scientific">Nannocystis radixulma</name>
    <dbReference type="NCBI Taxonomy" id="2995305"/>
    <lineage>
        <taxon>Bacteria</taxon>
        <taxon>Pseudomonadati</taxon>
        <taxon>Myxococcota</taxon>
        <taxon>Polyangia</taxon>
        <taxon>Nannocystales</taxon>
        <taxon>Nannocystaceae</taxon>
        <taxon>Nannocystis</taxon>
    </lineage>
</organism>
<dbReference type="EMBL" id="JAQNDN010000013">
    <property type="protein sequence ID" value="MDC0671080.1"/>
    <property type="molecule type" value="Genomic_DNA"/>
</dbReference>
<comment type="caution">
    <text evidence="1">The sequence shown here is derived from an EMBL/GenBank/DDBJ whole genome shotgun (WGS) entry which is preliminary data.</text>
</comment>
<reference evidence="1 2" key="1">
    <citation type="submission" date="2022-11" db="EMBL/GenBank/DDBJ databases">
        <title>Minimal conservation of predation-associated metabolite biosynthetic gene clusters underscores biosynthetic potential of Myxococcota including descriptions for ten novel species: Archangium lansinium sp. nov., Myxococcus landrumus sp. nov., Nannocystis bai.</title>
        <authorList>
            <person name="Ahearne A."/>
            <person name="Stevens C."/>
            <person name="Dowd S."/>
        </authorList>
    </citation>
    <scope>NUCLEOTIDE SEQUENCE [LARGE SCALE GENOMIC DNA]</scope>
    <source>
        <strain evidence="1 2">NCELM</strain>
    </source>
</reference>
<accession>A0ABT5BBR6</accession>
<evidence type="ECO:0000313" key="1">
    <source>
        <dbReference type="EMBL" id="MDC0671080.1"/>
    </source>
</evidence>
<gene>
    <name evidence="1" type="ORF">POL58_25210</name>
</gene>
<protein>
    <submittedName>
        <fullName evidence="1">Uncharacterized protein</fullName>
    </submittedName>
</protein>
<dbReference type="Proteomes" id="UP001217838">
    <property type="component" value="Unassembled WGS sequence"/>
</dbReference>